<protein>
    <recommendedName>
        <fullName evidence="3">DUF488 domain-containing protein</fullName>
    </recommendedName>
</protein>
<dbReference type="Pfam" id="PF04343">
    <property type="entry name" value="DUF488"/>
    <property type="match status" value="1"/>
</dbReference>
<dbReference type="RefSeq" id="WP_097644239.1">
    <property type="nucleotide sequence ID" value="NZ_NQWI01000047.1"/>
</dbReference>
<comment type="caution">
    <text evidence="1">The sequence shown here is derived from an EMBL/GenBank/DDBJ whole genome shotgun (WGS) entry which is preliminary data.</text>
</comment>
<keyword evidence="2" id="KW-1185">Reference proteome</keyword>
<evidence type="ECO:0000313" key="2">
    <source>
        <dbReference type="Proteomes" id="UP000220527"/>
    </source>
</evidence>
<dbReference type="AlphaFoldDB" id="A0A2A6RJ70"/>
<proteinExistence type="predicted"/>
<gene>
    <name evidence="1" type="ORF">CJ255_11465</name>
</gene>
<dbReference type="InterPro" id="IPR007438">
    <property type="entry name" value="DUF488"/>
</dbReference>
<evidence type="ECO:0008006" key="3">
    <source>
        <dbReference type="Google" id="ProtNLM"/>
    </source>
</evidence>
<dbReference type="PANTHER" id="PTHR39337:SF1">
    <property type="entry name" value="BLR5642 PROTEIN"/>
    <property type="match status" value="1"/>
</dbReference>
<reference evidence="2" key="1">
    <citation type="submission" date="2017-08" db="EMBL/GenBank/DDBJ databases">
        <authorList>
            <person name="Grouzdev D.S."/>
            <person name="Gaisin V.A."/>
            <person name="Rysina M.S."/>
            <person name="Gorlenko V.M."/>
        </authorList>
    </citation>
    <scope>NUCLEOTIDE SEQUENCE [LARGE SCALE GENOMIC DNA]</scope>
    <source>
        <strain evidence="2">Kir15-3F</strain>
    </source>
</reference>
<sequence length="290" mass="33162">MLNRQKAVLLFLRHASHAVSSIRLMKWSFLLANETPSHGGATFYAFVPYKYGPYSFTLDQEKDALVRDGLVKIIDQKRLCLTAAGRQIELKLAENVSQDLCYITQTYGSCSDQALIDLVYEKYPWYTINSQLPEKRNMVRPVVDCAIYTMGYEGLTADAFLNRLLEAGIQRIIDVRYNPVSRRYGFHKTTLARLATRLGMDYIHVPELGIPGTERIQLRSLTQYEKLFRAYESGLQQLVECQNTVGNLLKEKPSVLICMEANPQFCHRNVLAQVLTQIVNLPVNHLGWPR</sequence>
<dbReference type="EMBL" id="NQWI01000047">
    <property type="protein sequence ID" value="PDW02935.1"/>
    <property type="molecule type" value="Genomic_DNA"/>
</dbReference>
<dbReference type="Proteomes" id="UP000220527">
    <property type="component" value="Unassembled WGS sequence"/>
</dbReference>
<name>A0A2A6RJ70_9CHLR</name>
<evidence type="ECO:0000313" key="1">
    <source>
        <dbReference type="EMBL" id="PDW02935.1"/>
    </source>
</evidence>
<dbReference type="PANTHER" id="PTHR39337">
    <property type="entry name" value="BLR5642 PROTEIN"/>
    <property type="match status" value="1"/>
</dbReference>
<dbReference type="OrthoDB" id="9789109at2"/>
<organism evidence="1 2">
    <name type="scientific">Candidatus Viridilinea mediisalina</name>
    <dbReference type="NCBI Taxonomy" id="2024553"/>
    <lineage>
        <taxon>Bacteria</taxon>
        <taxon>Bacillati</taxon>
        <taxon>Chloroflexota</taxon>
        <taxon>Chloroflexia</taxon>
        <taxon>Chloroflexales</taxon>
        <taxon>Chloroflexineae</taxon>
        <taxon>Oscillochloridaceae</taxon>
        <taxon>Candidatus Viridilinea</taxon>
    </lineage>
</organism>
<accession>A0A2A6RJ70</accession>